<name>A0ABD5E222_9ACTN</name>
<dbReference type="PANTHER" id="PTHR43708:SF8">
    <property type="entry name" value="OXIDOREDUCTASE"/>
    <property type="match status" value="1"/>
</dbReference>
<evidence type="ECO:0000313" key="5">
    <source>
        <dbReference type="Proteomes" id="UP001183607"/>
    </source>
</evidence>
<dbReference type="InterPro" id="IPR000683">
    <property type="entry name" value="Gfo/Idh/MocA-like_OxRdtase_N"/>
</dbReference>
<evidence type="ECO:0000259" key="3">
    <source>
        <dbReference type="Pfam" id="PF02894"/>
    </source>
</evidence>
<comment type="similarity">
    <text evidence="1">Belongs to the Gfo/Idh/MocA family.</text>
</comment>
<dbReference type="Proteomes" id="UP001183607">
    <property type="component" value="Unassembled WGS sequence"/>
</dbReference>
<accession>A0ABD5E222</accession>
<evidence type="ECO:0000313" key="4">
    <source>
        <dbReference type="EMBL" id="MDT0414718.1"/>
    </source>
</evidence>
<dbReference type="PANTHER" id="PTHR43708">
    <property type="entry name" value="CONSERVED EXPRESSED OXIDOREDUCTASE (EUROFUNG)"/>
    <property type="match status" value="1"/>
</dbReference>
<comment type="caution">
    <text evidence="4">The sequence shown here is derived from an EMBL/GenBank/DDBJ whole genome shotgun (WGS) entry which is preliminary data.</text>
</comment>
<dbReference type="InterPro" id="IPR036291">
    <property type="entry name" value="NAD(P)-bd_dom_sf"/>
</dbReference>
<protein>
    <submittedName>
        <fullName evidence="4">Gfo/Idh/MocA family oxidoreductase</fullName>
    </submittedName>
</protein>
<sequence>MVDARIGIIGFGLRSSLWRYAHNPGNGSRVVAVCDTDERGRADAAEKIGDGVRVTAAIDELLAMDLDAVMVLTPDHLHAEHAVRTLEAGVPTFLEKPMAITVASADLILETAYRTGTRLYIGHNMRHMPVIRAMRDAVLAGRIGEVKAVWCRHFVSTGGDFYFKDWHADRTKSTGLLLQKGAHDIDVIHWLAGGYTTTVSAVGALSVYGDITDRRDNSDRRMWDWYDKENWPPTAQREMAPQVDVEDISMANLVLDNGVLASYQQCHFTPDYWRNYTIIGTEGRLENFGDDESATVKLWNKRSDSYQGEADEIIEVPPAEGGHGGADPLLISEFVRFALTGGPTMTSPVAARQSVAAGVAGTRSIRSGGGVVPVPPLRPEIEAYFHGDQVRKAVEAEPTVS</sequence>
<dbReference type="InterPro" id="IPR051317">
    <property type="entry name" value="Gfo/Idh/MocA_oxidoreduct"/>
</dbReference>
<reference evidence="5" key="1">
    <citation type="submission" date="2023-07" db="EMBL/GenBank/DDBJ databases">
        <title>30 novel species of actinomycetes from the DSMZ collection.</title>
        <authorList>
            <person name="Nouioui I."/>
        </authorList>
    </citation>
    <scope>NUCLEOTIDE SEQUENCE [LARGE SCALE GENOMIC DNA]</scope>
    <source>
        <strain evidence="5">DSM 41982</strain>
    </source>
</reference>
<dbReference type="RefSeq" id="WP_093854532.1">
    <property type="nucleotide sequence ID" value="NZ_JAVRER010000005.1"/>
</dbReference>
<dbReference type="SUPFAM" id="SSF55347">
    <property type="entry name" value="Glyceraldehyde-3-phosphate dehydrogenase-like, C-terminal domain"/>
    <property type="match status" value="1"/>
</dbReference>
<gene>
    <name evidence="4" type="ORF">RM574_04375</name>
</gene>
<evidence type="ECO:0000256" key="1">
    <source>
        <dbReference type="ARBA" id="ARBA00010928"/>
    </source>
</evidence>
<feature type="domain" description="Gfo/Idh/MocA-like oxidoreductase N-terminal" evidence="2">
    <location>
        <begin position="5"/>
        <end position="123"/>
    </location>
</feature>
<dbReference type="Gene3D" id="3.30.360.10">
    <property type="entry name" value="Dihydrodipicolinate Reductase, domain 2"/>
    <property type="match status" value="1"/>
</dbReference>
<dbReference type="Pfam" id="PF01408">
    <property type="entry name" value="GFO_IDH_MocA"/>
    <property type="match status" value="1"/>
</dbReference>
<evidence type="ECO:0000259" key="2">
    <source>
        <dbReference type="Pfam" id="PF01408"/>
    </source>
</evidence>
<dbReference type="EMBL" id="JAVRER010000005">
    <property type="protein sequence ID" value="MDT0414718.1"/>
    <property type="molecule type" value="Genomic_DNA"/>
</dbReference>
<dbReference type="AlphaFoldDB" id="A0ABD5E222"/>
<dbReference type="InterPro" id="IPR004104">
    <property type="entry name" value="Gfo/Idh/MocA-like_OxRdtase_C"/>
</dbReference>
<organism evidence="4 5">
    <name type="scientific">Streptomyces evansiae</name>
    <dbReference type="NCBI Taxonomy" id="3075535"/>
    <lineage>
        <taxon>Bacteria</taxon>
        <taxon>Bacillati</taxon>
        <taxon>Actinomycetota</taxon>
        <taxon>Actinomycetes</taxon>
        <taxon>Kitasatosporales</taxon>
        <taxon>Streptomycetaceae</taxon>
        <taxon>Streptomyces</taxon>
    </lineage>
</organism>
<feature type="domain" description="Gfo/Idh/MocA-like oxidoreductase C-terminal" evidence="3">
    <location>
        <begin position="136"/>
        <end position="371"/>
    </location>
</feature>
<proteinExistence type="inferred from homology"/>
<dbReference type="Pfam" id="PF02894">
    <property type="entry name" value="GFO_IDH_MocA_C"/>
    <property type="match status" value="1"/>
</dbReference>
<dbReference type="Gene3D" id="3.40.50.720">
    <property type="entry name" value="NAD(P)-binding Rossmann-like Domain"/>
    <property type="match status" value="1"/>
</dbReference>
<dbReference type="SUPFAM" id="SSF51735">
    <property type="entry name" value="NAD(P)-binding Rossmann-fold domains"/>
    <property type="match status" value="1"/>
</dbReference>